<dbReference type="SUPFAM" id="SSF81296">
    <property type="entry name" value="E set domains"/>
    <property type="match status" value="4"/>
</dbReference>
<dbReference type="PANTHER" id="PTHR22625:SF70">
    <property type="entry name" value="PLEXIN A, ISOFORM A"/>
    <property type="match status" value="1"/>
</dbReference>
<dbReference type="SMART" id="SM00630">
    <property type="entry name" value="Sema"/>
    <property type="match status" value="1"/>
</dbReference>
<organism evidence="12 13">
    <name type="scientific">Adineta steineri</name>
    <dbReference type="NCBI Taxonomy" id="433720"/>
    <lineage>
        <taxon>Eukaryota</taxon>
        <taxon>Metazoa</taxon>
        <taxon>Spiralia</taxon>
        <taxon>Gnathifera</taxon>
        <taxon>Rotifera</taxon>
        <taxon>Eurotatoria</taxon>
        <taxon>Bdelloidea</taxon>
        <taxon>Adinetida</taxon>
        <taxon>Adinetidae</taxon>
        <taxon>Adineta</taxon>
    </lineage>
</organism>
<keyword evidence="6" id="KW-0472">Membrane</keyword>
<dbReference type="InterPro" id="IPR001627">
    <property type="entry name" value="Semap_dom"/>
</dbReference>
<dbReference type="Pfam" id="PF01833">
    <property type="entry name" value="TIG"/>
    <property type="match status" value="2"/>
</dbReference>
<comment type="caution">
    <text evidence="12">The sequence shown here is derived from an EMBL/GenBank/DDBJ whole genome shotgun (WGS) entry which is preliminary data.</text>
</comment>
<dbReference type="GO" id="GO:0005886">
    <property type="term" value="C:plasma membrane"/>
    <property type="evidence" value="ECO:0007669"/>
    <property type="project" value="TreeGrafter"/>
</dbReference>
<evidence type="ECO:0000256" key="3">
    <source>
        <dbReference type="ARBA" id="ARBA00022729"/>
    </source>
</evidence>
<dbReference type="SMART" id="SM00429">
    <property type="entry name" value="IPT"/>
    <property type="match status" value="3"/>
</dbReference>
<dbReference type="InterPro" id="IPR031148">
    <property type="entry name" value="Plexin"/>
</dbReference>
<evidence type="ECO:0000256" key="2">
    <source>
        <dbReference type="ARBA" id="ARBA00022692"/>
    </source>
</evidence>
<dbReference type="Gene3D" id="2.130.10.10">
    <property type="entry name" value="YVTN repeat-like/Quinoprotein amine dehydrogenase"/>
    <property type="match status" value="2"/>
</dbReference>
<comment type="subcellular location">
    <subcellularLocation>
        <location evidence="1">Membrane</location>
        <topology evidence="1">Single-pass membrane protein</topology>
    </subcellularLocation>
</comment>
<dbReference type="CDD" id="cd00603">
    <property type="entry name" value="IPT_PCSR"/>
    <property type="match status" value="1"/>
</dbReference>
<gene>
    <name evidence="12" type="ORF">IZO911_LOCUS13565</name>
</gene>
<dbReference type="GO" id="GO:0002116">
    <property type="term" value="C:semaphorin receptor complex"/>
    <property type="evidence" value="ECO:0007669"/>
    <property type="project" value="TreeGrafter"/>
</dbReference>
<dbReference type="GO" id="GO:0030334">
    <property type="term" value="P:regulation of cell migration"/>
    <property type="evidence" value="ECO:0007669"/>
    <property type="project" value="TreeGrafter"/>
</dbReference>
<dbReference type="SMART" id="SM00423">
    <property type="entry name" value="PSI"/>
    <property type="match status" value="4"/>
</dbReference>
<name>A0A814B9R4_9BILA</name>
<comment type="caution">
    <text evidence="9">Lacks conserved residue(s) required for the propagation of feature annotation.</text>
</comment>
<dbReference type="PANTHER" id="PTHR22625">
    <property type="entry name" value="PLEXIN"/>
    <property type="match status" value="1"/>
</dbReference>
<keyword evidence="4" id="KW-0677">Repeat</keyword>
<evidence type="ECO:0000256" key="7">
    <source>
        <dbReference type="ARBA" id="ARBA00023157"/>
    </source>
</evidence>
<keyword evidence="7" id="KW-1015">Disulfide bond</keyword>
<dbReference type="Gene3D" id="2.60.40.10">
    <property type="entry name" value="Immunoglobulins"/>
    <property type="match status" value="3"/>
</dbReference>
<dbReference type="InterPro" id="IPR036352">
    <property type="entry name" value="Semap_dom_sf"/>
</dbReference>
<accession>A0A814B9R4</accession>
<evidence type="ECO:0000313" key="12">
    <source>
        <dbReference type="EMBL" id="CAF0925546.1"/>
    </source>
</evidence>
<evidence type="ECO:0000256" key="9">
    <source>
        <dbReference type="PROSITE-ProRule" id="PRU00352"/>
    </source>
</evidence>
<sequence length="1496" mass="173161">MNTLIFIFYLIQLTNSLNLHFSNPLQRFVYDNLTNTIILTSVNHIYSLNASDLSILSDIDISPTYKEQQQHSCLLNNKTVVSNTHYYFSTTSYLTPSLNKTFNQLLLLMNDSILICSTLNRGGSCQLRSLNNLNLIQNSSQRIVSSSPFYPSIGFINKKNQILYISNTYDSQCDPFYEIPTISGRNLFPNNFLSIINFNSGQSALQQSTYTLRLLNIRLIKDFFLYYLYGFEYKSFSYFLTIQQSDMYHKHKFQTKILRFCQTLKQPIIQSYIEIPLTCGKNYHYLITAKYSYEKNILYGLFRNTTLANLTTTSHAICAYTIDYIQEVFFQTIKRCLVDGKGYRGLGFISPDTHCVSSKNLNEINRDYCPDENDSFFQYPIGGHRPVEQIQPIIELYEKVNFTSIEIGSNENDIIIFTGDDNGTVYTFQTSNTNEIYKQYYQSKIIIDLQLIHQKPTLKNAKLIVMTNDQIIKQNLSTCDQYTTCNECSILTHCHWCSKENRCAASFECIDEKRKMNQFDICTSIEQVIPQEIALDILHTELKIVFNVPLRNNINEYMCQFNVIDREELYYTNAILNYDTMKSNLTTTSHAICAYTIDYIQEVFFQTIKRCLVDGKGYRGLGFISPDTHCVSSKNLNEINRDYCPDENDSFFQYPIGGHRPIEQIQPIIELYEKVNFTSIEIGSNENDIIIFAGDDNGTVYTFQTSNTNEIYKQYYQSKIIIDLQLIHQKPTLKNAKLIVMTNDQIIKQNLSTCDQYTTCNECSILTHCHWCSKENRCAASFECIDEKRKMNQFDICTSIEQVIPQEIALDILHTELKIVFNVPLRNNINEYMCQFNVIDREELYYTNAILNYDTMKCLPPILKNMNYGRYNIILSIYQKNTNLTFGYYKLVFLNCSNFLSCSSCTTNSNLCLWNREIVKCISQQEQNNILSNHSHLIIHSNQCPSMYLEESLNRIAYHVDKIFHIHIEQCNQSINIHSCQLHDYRKRFSLIDSNPLLIQSFNEKNLCLLKCSFQWKNYNNSHHISFFRALKLNLSIEFSNNQTFIMPHTHISLYRCERMALNCTSCLQLDSSFGCIWCNNKCMLKNQSLKCVNKRECLLPIIQSVEPMILPLNGGTIVTIKGEHFDLSDLSIAIADILCQVIEEESSHNQIVCRSGDAGSTFHTGLVHLKFGLYGPDIYSNQIISYIHPKINSIEPLVGIQSGGTHITIHGENFTIGNSHITVLIGNQSCQLLSISQIKIECQTRSFSHSMINENERIKIIFDRQTKLIYEEFFTIVSNPILYSFDQFFQYKSFKSGGHRIVIHGENFNRVQNIQMEFQHHIFVAPLFHNNTHIIFVTPSIHELNLNQQQTIEITIHLDHFNKTSSLIYTNDPFIFELEPLLQPYTNQLIIQGINLTTIGHTKNDIIVYIGCDLCTIIHLQNDKLICQPPFYRPEKYLKTKLCYNSEHPTITVSIDNIHTHVGFMIYPKNLILLGKVLIIIIDKNSSSAESSVQY</sequence>
<evidence type="ECO:0000256" key="6">
    <source>
        <dbReference type="ARBA" id="ARBA00023136"/>
    </source>
</evidence>
<dbReference type="EMBL" id="CAJNOE010000109">
    <property type="protein sequence ID" value="CAF0925546.1"/>
    <property type="molecule type" value="Genomic_DNA"/>
</dbReference>
<dbReference type="InterPro" id="IPR002909">
    <property type="entry name" value="IPT_dom"/>
</dbReference>
<feature type="signal peptide" evidence="10">
    <location>
        <begin position="1"/>
        <end position="16"/>
    </location>
</feature>
<protein>
    <recommendedName>
        <fullName evidence="11">Sema domain-containing protein</fullName>
    </recommendedName>
</protein>
<reference evidence="12" key="1">
    <citation type="submission" date="2021-02" db="EMBL/GenBank/DDBJ databases">
        <authorList>
            <person name="Nowell W R."/>
        </authorList>
    </citation>
    <scope>NUCLEOTIDE SEQUENCE</scope>
</reference>
<dbReference type="GO" id="GO:0017154">
    <property type="term" value="F:semaphorin receptor activity"/>
    <property type="evidence" value="ECO:0007669"/>
    <property type="project" value="InterPro"/>
</dbReference>
<evidence type="ECO:0000259" key="11">
    <source>
        <dbReference type="PROSITE" id="PS51004"/>
    </source>
</evidence>
<evidence type="ECO:0000256" key="10">
    <source>
        <dbReference type="SAM" id="SignalP"/>
    </source>
</evidence>
<dbReference type="Pfam" id="PF01403">
    <property type="entry name" value="Sema"/>
    <property type="match status" value="1"/>
</dbReference>
<dbReference type="PROSITE" id="PS51004">
    <property type="entry name" value="SEMA"/>
    <property type="match status" value="1"/>
</dbReference>
<keyword evidence="2" id="KW-0812">Transmembrane</keyword>
<evidence type="ECO:0000256" key="5">
    <source>
        <dbReference type="ARBA" id="ARBA00022989"/>
    </source>
</evidence>
<dbReference type="InterPro" id="IPR015943">
    <property type="entry name" value="WD40/YVTN_repeat-like_dom_sf"/>
</dbReference>
<evidence type="ECO:0000256" key="8">
    <source>
        <dbReference type="ARBA" id="ARBA00023180"/>
    </source>
</evidence>
<keyword evidence="5" id="KW-1133">Transmembrane helix</keyword>
<evidence type="ECO:0000313" key="13">
    <source>
        <dbReference type="Proteomes" id="UP000663860"/>
    </source>
</evidence>
<proteinExistence type="predicted"/>
<feature type="chain" id="PRO_5032622143" description="Sema domain-containing protein" evidence="10">
    <location>
        <begin position="17"/>
        <end position="1496"/>
    </location>
</feature>
<feature type="domain" description="Sema" evidence="11">
    <location>
        <begin position="1"/>
        <end position="476"/>
    </location>
</feature>
<keyword evidence="8" id="KW-0325">Glycoprotein</keyword>
<dbReference type="InterPro" id="IPR013783">
    <property type="entry name" value="Ig-like_fold"/>
</dbReference>
<dbReference type="InterPro" id="IPR014756">
    <property type="entry name" value="Ig_E-set"/>
</dbReference>
<keyword evidence="3 10" id="KW-0732">Signal</keyword>
<evidence type="ECO:0000256" key="1">
    <source>
        <dbReference type="ARBA" id="ARBA00004167"/>
    </source>
</evidence>
<dbReference type="SUPFAM" id="SSF101912">
    <property type="entry name" value="Sema domain"/>
    <property type="match status" value="2"/>
</dbReference>
<evidence type="ECO:0000256" key="4">
    <source>
        <dbReference type="ARBA" id="ARBA00022737"/>
    </source>
</evidence>
<dbReference type="Proteomes" id="UP000663860">
    <property type="component" value="Unassembled WGS sequence"/>
</dbReference>
<dbReference type="InterPro" id="IPR016201">
    <property type="entry name" value="PSI"/>
</dbReference>